<comment type="caution">
    <text evidence="2">The sequence shown here is derived from an EMBL/GenBank/DDBJ whole genome shotgun (WGS) entry which is preliminary data.</text>
</comment>
<dbReference type="InterPro" id="IPR029491">
    <property type="entry name" value="Helicase_HTH"/>
</dbReference>
<reference evidence="2" key="1">
    <citation type="submission" date="2019-08" db="EMBL/GenBank/DDBJ databases">
        <authorList>
            <person name="Kucharzyk K."/>
            <person name="Murdoch R.W."/>
            <person name="Higgins S."/>
            <person name="Loffler F."/>
        </authorList>
    </citation>
    <scope>NUCLEOTIDE SEQUENCE</scope>
</reference>
<feature type="domain" description="Helicase Helix-turn-helix" evidence="1">
    <location>
        <begin position="1"/>
        <end position="81"/>
    </location>
</feature>
<accession>A0A645JEE8</accession>
<evidence type="ECO:0000259" key="1">
    <source>
        <dbReference type="Pfam" id="PF14493"/>
    </source>
</evidence>
<proteinExistence type="predicted"/>
<sequence length="86" mass="10047">MAIKDVCEEIEISTSTVLGYVCDYLKQNNIIKFNIDTKKFYTEDEKEIILDAIDKFGDDKISSIKKALPDYIKYESIRAIILERYL</sequence>
<gene>
    <name evidence="2" type="ORF">SDC9_209590</name>
</gene>
<dbReference type="EMBL" id="VSSQ01139054">
    <property type="protein sequence ID" value="MPN61846.1"/>
    <property type="molecule type" value="Genomic_DNA"/>
</dbReference>
<organism evidence="2">
    <name type="scientific">bioreactor metagenome</name>
    <dbReference type="NCBI Taxonomy" id="1076179"/>
    <lineage>
        <taxon>unclassified sequences</taxon>
        <taxon>metagenomes</taxon>
        <taxon>ecological metagenomes</taxon>
    </lineage>
</organism>
<name>A0A645JEE8_9ZZZZ</name>
<dbReference type="AlphaFoldDB" id="A0A645JEE8"/>
<dbReference type="Pfam" id="PF14493">
    <property type="entry name" value="HTH_40"/>
    <property type="match status" value="1"/>
</dbReference>
<protein>
    <recommendedName>
        <fullName evidence="1">Helicase Helix-turn-helix domain-containing protein</fullName>
    </recommendedName>
</protein>
<evidence type="ECO:0000313" key="2">
    <source>
        <dbReference type="EMBL" id="MPN61846.1"/>
    </source>
</evidence>